<evidence type="ECO:0000256" key="2">
    <source>
        <dbReference type="ARBA" id="ARBA00023002"/>
    </source>
</evidence>
<name>A0A9P4I915_9PEZI</name>
<evidence type="ECO:0000256" key="4">
    <source>
        <dbReference type="SAM" id="MobiDB-lite"/>
    </source>
</evidence>
<dbReference type="AlphaFoldDB" id="A0A9P4I915"/>
<accession>A0A9P4I915</accession>
<dbReference type="InterPro" id="IPR036291">
    <property type="entry name" value="NAD(P)-bd_dom_sf"/>
</dbReference>
<dbReference type="PANTHER" id="PTHR24320">
    <property type="entry name" value="RETINOL DEHYDROGENASE"/>
    <property type="match status" value="1"/>
</dbReference>
<feature type="region of interest" description="Disordered" evidence="4">
    <location>
        <begin position="1"/>
        <end position="25"/>
    </location>
</feature>
<dbReference type="Gene3D" id="3.40.50.720">
    <property type="entry name" value="NAD(P)-binding Rossmann-like Domain"/>
    <property type="match status" value="1"/>
</dbReference>
<dbReference type="Proteomes" id="UP000799772">
    <property type="component" value="Unassembled WGS sequence"/>
</dbReference>
<evidence type="ECO:0000256" key="1">
    <source>
        <dbReference type="ARBA" id="ARBA00006484"/>
    </source>
</evidence>
<dbReference type="EMBL" id="ML978131">
    <property type="protein sequence ID" value="KAF2095703.1"/>
    <property type="molecule type" value="Genomic_DNA"/>
</dbReference>
<dbReference type="PRINTS" id="PR00080">
    <property type="entry name" value="SDRFAMILY"/>
</dbReference>
<dbReference type="OrthoDB" id="191139at2759"/>
<dbReference type="GO" id="GO:0016491">
    <property type="term" value="F:oxidoreductase activity"/>
    <property type="evidence" value="ECO:0007669"/>
    <property type="project" value="UniProtKB-KW"/>
</dbReference>
<dbReference type="SUPFAM" id="SSF51735">
    <property type="entry name" value="NAD(P)-binding Rossmann-fold domains"/>
    <property type="match status" value="1"/>
</dbReference>
<evidence type="ECO:0000313" key="5">
    <source>
        <dbReference type="EMBL" id="KAF2095703.1"/>
    </source>
</evidence>
<organism evidence="5 6">
    <name type="scientific">Rhizodiscina lignyota</name>
    <dbReference type="NCBI Taxonomy" id="1504668"/>
    <lineage>
        <taxon>Eukaryota</taxon>
        <taxon>Fungi</taxon>
        <taxon>Dikarya</taxon>
        <taxon>Ascomycota</taxon>
        <taxon>Pezizomycotina</taxon>
        <taxon>Dothideomycetes</taxon>
        <taxon>Pleosporomycetidae</taxon>
        <taxon>Aulographales</taxon>
        <taxon>Rhizodiscinaceae</taxon>
        <taxon>Rhizodiscina</taxon>
    </lineage>
</organism>
<comment type="similarity">
    <text evidence="1 3">Belongs to the short-chain dehydrogenases/reductases (SDR) family.</text>
</comment>
<dbReference type="InterPro" id="IPR002347">
    <property type="entry name" value="SDR_fam"/>
</dbReference>
<sequence length="333" mass="35694">MASANDREDLKGLQREANYDRSHTSDSMAARLANRIAGKSVVITGVSPRGLGADAARAIYKHNPKLLILASRTKANIQAVIDSIGSPGAGNVEGILLDLSSLDSVRAAAGEVLKLTPVVDVLINNAAVMMVPEYTTTKNGFEMHFGINHLGHFLFTNLLMPALLKSVDGARVVNVSAAAHRMTLVNFEDPNFANGTKYEPLLGYAQSKCANLLFSHALANRYGSQGLLSFGVDPGAVPDTQISRLISKEELIRQGWFNEDGTPKQATILPKTIQQASSSYIMAAFDPAILDHNGACITSCIVDDSVAPYVLDRGNAEKLWVLSEKLIGQEFGS</sequence>
<gene>
    <name evidence="5" type="ORF">NA57DRAFT_79415</name>
</gene>
<feature type="compositionally biased region" description="Basic and acidic residues" evidence="4">
    <location>
        <begin position="1"/>
        <end position="24"/>
    </location>
</feature>
<protein>
    <submittedName>
        <fullName evidence="5">NAD(P)-binding protein</fullName>
    </submittedName>
</protein>
<comment type="caution">
    <text evidence="5">The sequence shown here is derived from an EMBL/GenBank/DDBJ whole genome shotgun (WGS) entry which is preliminary data.</text>
</comment>
<reference evidence="5" key="1">
    <citation type="journal article" date="2020" name="Stud. Mycol.">
        <title>101 Dothideomycetes genomes: a test case for predicting lifestyles and emergence of pathogens.</title>
        <authorList>
            <person name="Haridas S."/>
            <person name="Albert R."/>
            <person name="Binder M."/>
            <person name="Bloem J."/>
            <person name="Labutti K."/>
            <person name="Salamov A."/>
            <person name="Andreopoulos B."/>
            <person name="Baker S."/>
            <person name="Barry K."/>
            <person name="Bills G."/>
            <person name="Bluhm B."/>
            <person name="Cannon C."/>
            <person name="Castanera R."/>
            <person name="Culley D."/>
            <person name="Daum C."/>
            <person name="Ezra D."/>
            <person name="Gonzalez J."/>
            <person name="Henrissat B."/>
            <person name="Kuo A."/>
            <person name="Liang C."/>
            <person name="Lipzen A."/>
            <person name="Lutzoni F."/>
            <person name="Magnuson J."/>
            <person name="Mondo S."/>
            <person name="Nolan M."/>
            <person name="Ohm R."/>
            <person name="Pangilinan J."/>
            <person name="Park H.-J."/>
            <person name="Ramirez L."/>
            <person name="Alfaro M."/>
            <person name="Sun H."/>
            <person name="Tritt A."/>
            <person name="Yoshinaga Y."/>
            <person name="Zwiers L.-H."/>
            <person name="Turgeon B."/>
            <person name="Goodwin S."/>
            <person name="Spatafora J."/>
            <person name="Crous P."/>
            <person name="Grigoriev I."/>
        </authorList>
    </citation>
    <scope>NUCLEOTIDE SEQUENCE</scope>
    <source>
        <strain evidence="5">CBS 133067</strain>
    </source>
</reference>
<proteinExistence type="inferred from homology"/>
<keyword evidence="6" id="KW-1185">Reference proteome</keyword>
<evidence type="ECO:0000256" key="3">
    <source>
        <dbReference type="RuleBase" id="RU000363"/>
    </source>
</evidence>
<keyword evidence="2" id="KW-0560">Oxidoreductase</keyword>
<evidence type="ECO:0000313" key="6">
    <source>
        <dbReference type="Proteomes" id="UP000799772"/>
    </source>
</evidence>
<dbReference type="PANTHER" id="PTHR24320:SF283">
    <property type="entry name" value="RETINOL DEHYDROGENASE 11"/>
    <property type="match status" value="1"/>
</dbReference>
<dbReference type="Pfam" id="PF00106">
    <property type="entry name" value="adh_short"/>
    <property type="match status" value="1"/>
</dbReference>
<dbReference type="PRINTS" id="PR00081">
    <property type="entry name" value="GDHRDH"/>
</dbReference>